<protein>
    <submittedName>
        <fullName evidence="5">Efflux RND transporter periplasmic adaptor subunit</fullName>
    </submittedName>
</protein>
<dbReference type="Pfam" id="PF25954">
    <property type="entry name" value="Beta-barrel_RND_2"/>
    <property type="match status" value="1"/>
</dbReference>
<dbReference type="Proteomes" id="UP001606302">
    <property type="component" value="Unassembled WGS sequence"/>
</dbReference>
<dbReference type="Pfam" id="PF25876">
    <property type="entry name" value="HH_MFP_RND"/>
    <property type="match status" value="1"/>
</dbReference>
<dbReference type="SUPFAM" id="SSF111369">
    <property type="entry name" value="HlyD-like secretion proteins"/>
    <property type="match status" value="1"/>
</dbReference>
<dbReference type="NCBIfam" id="TIGR01730">
    <property type="entry name" value="RND_mfp"/>
    <property type="match status" value="1"/>
</dbReference>
<dbReference type="InterPro" id="IPR058624">
    <property type="entry name" value="MdtA-like_HH"/>
</dbReference>
<dbReference type="Gene3D" id="2.40.30.170">
    <property type="match status" value="1"/>
</dbReference>
<accession>A0ABW7GG29</accession>
<organism evidence="5 6">
    <name type="scientific">Pelomonas lactea</name>
    <dbReference type="NCBI Taxonomy" id="3299030"/>
    <lineage>
        <taxon>Bacteria</taxon>
        <taxon>Pseudomonadati</taxon>
        <taxon>Pseudomonadota</taxon>
        <taxon>Betaproteobacteria</taxon>
        <taxon>Burkholderiales</taxon>
        <taxon>Sphaerotilaceae</taxon>
        <taxon>Roseateles</taxon>
    </lineage>
</organism>
<comment type="caution">
    <text evidence="5">The sequence shown here is derived from an EMBL/GenBank/DDBJ whole genome shotgun (WGS) entry which is preliminary data.</text>
</comment>
<comment type="similarity">
    <text evidence="1">Belongs to the membrane fusion protein (MFP) (TC 8.A.1) family.</text>
</comment>
<evidence type="ECO:0000313" key="6">
    <source>
        <dbReference type="Proteomes" id="UP001606302"/>
    </source>
</evidence>
<feature type="signal peptide" evidence="2">
    <location>
        <begin position="1"/>
        <end position="15"/>
    </location>
</feature>
<evidence type="ECO:0000259" key="4">
    <source>
        <dbReference type="Pfam" id="PF25954"/>
    </source>
</evidence>
<dbReference type="Gene3D" id="2.40.50.100">
    <property type="match status" value="1"/>
</dbReference>
<proteinExistence type="inferred from homology"/>
<evidence type="ECO:0000313" key="5">
    <source>
        <dbReference type="EMBL" id="MFG6460910.1"/>
    </source>
</evidence>
<name>A0ABW7GG29_9BURK</name>
<evidence type="ECO:0000256" key="1">
    <source>
        <dbReference type="ARBA" id="ARBA00009477"/>
    </source>
</evidence>
<dbReference type="InterPro" id="IPR006143">
    <property type="entry name" value="RND_pump_MFP"/>
</dbReference>
<reference evidence="5 6" key="1">
    <citation type="submission" date="2024-08" db="EMBL/GenBank/DDBJ databases">
        <authorList>
            <person name="Lu H."/>
        </authorList>
    </citation>
    <scope>NUCLEOTIDE SEQUENCE [LARGE SCALE GENOMIC DNA]</scope>
    <source>
        <strain evidence="5 6">DXS20W</strain>
    </source>
</reference>
<dbReference type="RefSeq" id="WP_394509760.1">
    <property type="nucleotide sequence ID" value="NZ_JBIGHX010000002.1"/>
</dbReference>
<evidence type="ECO:0000256" key="2">
    <source>
        <dbReference type="SAM" id="SignalP"/>
    </source>
</evidence>
<keyword evidence="2" id="KW-0732">Signal</keyword>
<dbReference type="InterPro" id="IPR058792">
    <property type="entry name" value="Beta-barrel_RND_2"/>
</dbReference>
<dbReference type="PANTHER" id="PTHR30469">
    <property type="entry name" value="MULTIDRUG RESISTANCE PROTEIN MDTA"/>
    <property type="match status" value="1"/>
</dbReference>
<feature type="domain" description="CusB-like beta-barrel" evidence="4">
    <location>
        <begin position="201"/>
        <end position="272"/>
    </location>
</feature>
<keyword evidence="6" id="KW-1185">Reference proteome</keyword>
<feature type="chain" id="PRO_5046913555" evidence="2">
    <location>
        <begin position="16"/>
        <end position="273"/>
    </location>
</feature>
<dbReference type="Gene3D" id="1.10.287.470">
    <property type="entry name" value="Helix hairpin bin"/>
    <property type="match status" value="1"/>
</dbReference>
<dbReference type="EMBL" id="JBIGHX010000002">
    <property type="protein sequence ID" value="MFG6460910.1"/>
    <property type="molecule type" value="Genomic_DNA"/>
</dbReference>
<feature type="domain" description="Multidrug resistance protein MdtA-like alpha-helical hairpin" evidence="3">
    <location>
        <begin position="85"/>
        <end position="137"/>
    </location>
</feature>
<sequence>MRLLPFLLLPAAALAQSTKPAAPAAPAGYDCLIEPNQRIEIRSPTNALIDRILVERGSAVKAGDTLVLLDGSVEREALAGAQQRAESEAELRVARARADYAREKFRRREDLREQHYITAQDRDEAQAELRVAEAELALAVDNRRLAGIESRRLDAVLKQRALKAPFSGVVTDRLQNPGELAFTGEGSRPILKMAQTNPLRVEVVLPVSVLGQIKAGRPAEITPEAPLKGSWQAQVKVVDRVMDSASGSFGVRLELPNPGGDIPAGVRCKVRFL</sequence>
<evidence type="ECO:0000259" key="3">
    <source>
        <dbReference type="Pfam" id="PF25876"/>
    </source>
</evidence>
<gene>
    <name evidence="5" type="ORF">ACG04Q_04950</name>
</gene>
<dbReference type="PANTHER" id="PTHR30469:SF15">
    <property type="entry name" value="HLYD FAMILY OF SECRETION PROTEINS"/>
    <property type="match status" value="1"/>
</dbReference>